<dbReference type="SUPFAM" id="SSF81631">
    <property type="entry name" value="PAP/OAS1 substrate-binding domain"/>
    <property type="match status" value="1"/>
</dbReference>
<dbReference type="AlphaFoldDB" id="A0A1A6GD81"/>
<accession>A0A1A6GD81</accession>
<dbReference type="PANTHER" id="PTHR12271">
    <property type="entry name" value="POLY A POLYMERASE CID PAP -RELATED"/>
    <property type="match status" value="1"/>
</dbReference>
<dbReference type="EMBL" id="LZPO01098133">
    <property type="protein sequence ID" value="OBS63809.1"/>
    <property type="molecule type" value="Genomic_DNA"/>
</dbReference>
<sequence>MDLMPEAVMVIYAWFFFLVKEKTESQHVDTLVHKPFCTRLSGYIERPYLIHAKVPIVKFRTYAYLENRVHLLVLVIKKWESQHEINYTSLGILMVLYYFQSYLKPSLQKIYTESFSTSIHLHLVNNVPPYLTKKESSLGDLLLGFFKYYGIELEHSDFNL</sequence>
<name>A0A1A6GD81_NEOLE</name>
<evidence type="ECO:0000313" key="3">
    <source>
        <dbReference type="Proteomes" id="UP000092124"/>
    </source>
</evidence>
<dbReference type="EC" id="2.7.7.19" evidence="1"/>
<evidence type="ECO:0000313" key="2">
    <source>
        <dbReference type="EMBL" id="OBS63809.1"/>
    </source>
</evidence>
<proteinExistence type="predicted"/>
<dbReference type="PANTHER" id="PTHR12271:SF40">
    <property type="entry name" value="POLY(A) RNA POLYMERASE GLD2"/>
    <property type="match status" value="1"/>
</dbReference>
<gene>
    <name evidence="2" type="ORF">A6R68_07652</name>
</gene>
<comment type="caution">
    <text evidence="2">The sequence shown here is derived from an EMBL/GenBank/DDBJ whole genome shotgun (WGS) entry which is preliminary data.</text>
</comment>
<dbReference type="GO" id="GO:1990817">
    <property type="term" value="F:poly(A) RNA polymerase activity"/>
    <property type="evidence" value="ECO:0007669"/>
    <property type="project" value="UniProtKB-EC"/>
</dbReference>
<reference evidence="2 3" key="1">
    <citation type="submission" date="2016-06" db="EMBL/GenBank/DDBJ databases">
        <title>The Draft Genome Sequence and Annotation of the Desert Woodrat Neotoma lepida.</title>
        <authorList>
            <person name="Campbell M."/>
            <person name="Oakeson K.F."/>
            <person name="Yandell M."/>
            <person name="Halpert J.R."/>
            <person name="Dearing D."/>
        </authorList>
    </citation>
    <scope>NUCLEOTIDE SEQUENCE [LARGE SCALE GENOMIC DNA]</scope>
    <source>
        <strain evidence="2">417</strain>
        <tissue evidence="2">Liver</tissue>
    </source>
</reference>
<dbReference type="Gene3D" id="1.10.1410.10">
    <property type="match status" value="1"/>
</dbReference>
<protein>
    <recommendedName>
        <fullName evidence="1">polynucleotide adenylyltransferase</fullName>
        <ecNumber evidence="1">2.7.7.19</ecNumber>
    </recommendedName>
</protein>
<evidence type="ECO:0000256" key="1">
    <source>
        <dbReference type="ARBA" id="ARBA00012388"/>
    </source>
</evidence>
<dbReference type="Proteomes" id="UP000092124">
    <property type="component" value="Unassembled WGS sequence"/>
</dbReference>
<dbReference type="STRING" id="56216.A0A1A6GD81"/>
<keyword evidence="3" id="KW-1185">Reference proteome</keyword>
<dbReference type="OrthoDB" id="2274644at2759"/>
<organism evidence="2 3">
    <name type="scientific">Neotoma lepida</name>
    <name type="common">Desert woodrat</name>
    <dbReference type="NCBI Taxonomy" id="56216"/>
    <lineage>
        <taxon>Eukaryota</taxon>
        <taxon>Metazoa</taxon>
        <taxon>Chordata</taxon>
        <taxon>Craniata</taxon>
        <taxon>Vertebrata</taxon>
        <taxon>Euteleostomi</taxon>
        <taxon>Mammalia</taxon>
        <taxon>Eutheria</taxon>
        <taxon>Euarchontoglires</taxon>
        <taxon>Glires</taxon>
        <taxon>Rodentia</taxon>
        <taxon>Myomorpha</taxon>
        <taxon>Muroidea</taxon>
        <taxon>Cricetidae</taxon>
        <taxon>Neotominae</taxon>
        <taxon>Neotoma</taxon>
    </lineage>
</organism>
<dbReference type="GO" id="GO:0031123">
    <property type="term" value="P:RNA 3'-end processing"/>
    <property type="evidence" value="ECO:0007669"/>
    <property type="project" value="TreeGrafter"/>
</dbReference>